<evidence type="ECO:0000256" key="3">
    <source>
        <dbReference type="SAM" id="MobiDB-lite"/>
    </source>
</evidence>
<feature type="domain" description="Caspase family p10" evidence="4">
    <location>
        <begin position="303"/>
        <end position="400"/>
    </location>
</feature>
<feature type="region of interest" description="Disordered" evidence="3">
    <location>
        <begin position="1"/>
        <end position="45"/>
    </location>
</feature>
<proteinExistence type="inferred from homology"/>
<reference evidence="6" key="2">
    <citation type="submission" date="2022-10" db="EMBL/GenBank/DDBJ databases">
        <authorList>
            <consortium name="ENA_rothamsted_submissions"/>
            <consortium name="culmorum"/>
            <person name="King R."/>
        </authorList>
    </citation>
    <scope>NUCLEOTIDE SEQUENCE</scope>
</reference>
<dbReference type="GO" id="GO:0006508">
    <property type="term" value="P:proteolysis"/>
    <property type="evidence" value="ECO:0007669"/>
    <property type="project" value="InterPro"/>
</dbReference>
<dbReference type="PANTHER" id="PTHR22576:SF41">
    <property type="entry name" value="CASPASE 14, APOPTOSIS-RELATED CYSTEINE PEPTIDASE"/>
    <property type="match status" value="1"/>
</dbReference>
<feature type="domain" description="Caspase family p20" evidence="5">
    <location>
        <begin position="157"/>
        <end position="279"/>
    </location>
</feature>
<dbReference type="Proteomes" id="UP001153714">
    <property type="component" value="Chromosome 5"/>
</dbReference>
<keyword evidence="7" id="KW-1185">Reference proteome</keyword>
<dbReference type="PROSITE" id="PS50208">
    <property type="entry name" value="CASPASE_P20"/>
    <property type="match status" value="1"/>
</dbReference>
<dbReference type="InterPro" id="IPR029030">
    <property type="entry name" value="Caspase-like_dom_sf"/>
</dbReference>
<evidence type="ECO:0000313" key="7">
    <source>
        <dbReference type="Proteomes" id="UP001153714"/>
    </source>
</evidence>
<feature type="compositionally biased region" description="Basic and acidic residues" evidence="3">
    <location>
        <begin position="1"/>
        <end position="19"/>
    </location>
</feature>
<dbReference type="SMART" id="SM00115">
    <property type="entry name" value="CASc"/>
    <property type="match status" value="1"/>
</dbReference>
<dbReference type="AlphaFoldDB" id="A0A9N9WH55"/>
<accession>A0A9N9WH55</accession>
<feature type="region of interest" description="Disordered" evidence="3">
    <location>
        <begin position="402"/>
        <end position="422"/>
    </location>
</feature>
<evidence type="ECO:0000256" key="2">
    <source>
        <dbReference type="RuleBase" id="RU003971"/>
    </source>
</evidence>
<evidence type="ECO:0000313" key="6">
    <source>
        <dbReference type="EMBL" id="CAG9792806.1"/>
    </source>
</evidence>
<comment type="similarity">
    <text evidence="1 2">Belongs to the peptidase C14A family.</text>
</comment>
<evidence type="ECO:0000259" key="4">
    <source>
        <dbReference type="PROSITE" id="PS50207"/>
    </source>
</evidence>
<dbReference type="OrthoDB" id="6114029at2759"/>
<evidence type="ECO:0000256" key="1">
    <source>
        <dbReference type="ARBA" id="ARBA00010134"/>
    </source>
</evidence>
<reference evidence="6" key="1">
    <citation type="submission" date="2021-12" db="EMBL/GenBank/DDBJ databases">
        <authorList>
            <person name="King R."/>
        </authorList>
    </citation>
    <scope>NUCLEOTIDE SEQUENCE</scope>
</reference>
<dbReference type="InterPro" id="IPR033139">
    <property type="entry name" value="Caspase_cys_AS"/>
</dbReference>
<organism evidence="6 7">
    <name type="scientific">Diatraea saccharalis</name>
    <name type="common">sugarcane borer</name>
    <dbReference type="NCBI Taxonomy" id="40085"/>
    <lineage>
        <taxon>Eukaryota</taxon>
        <taxon>Metazoa</taxon>
        <taxon>Ecdysozoa</taxon>
        <taxon>Arthropoda</taxon>
        <taxon>Hexapoda</taxon>
        <taxon>Insecta</taxon>
        <taxon>Pterygota</taxon>
        <taxon>Neoptera</taxon>
        <taxon>Endopterygota</taxon>
        <taxon>Lepidoptera</taxon>
        <taxon>Glossata</taxon>
        <taxon>Ditrysia</taxon>
        <taxon>Pyraloidea</taxon>
        <taxon>Crambidae</taxon>
        <taxon>Crambinae</taxon>
        <taxon>Diatraea</taxon>
    </lineage>
</organism>
<sequence>MNQEDDVKPSTSKDGRRASDSGYVIRNRRGKKRGIAYGKKSNEPQNVGVIQTTLSEVSSESGEKRDIVLIGQSVDDSENVLVEGSYVMSEPFMITRDGQMISPPEIEEPITPPVTVKIKECSKNKEESPSENITSLPQRKLEQLPKTAETYELEKFSKNVLLIFNQENVNGYRQRYGTEQDVTELERTFSNFGFDVIKRHDFTKKEIEKELKEFCSQDFTDYGCVGVVVLTHGTYNGLIRAKDDQYSELLILDYLKGDKQSTLITKPKLVIIQACRGGEDIKAVNVSATTQAKTRKDFDEEIEPYTLPAEADMLILHSSYIGKPSHRHELDGSWFIQSLCKKINELWATEDLESIMTAVKRDVAIEHYHEEYNKRTRQLEINKQMPVTTSTLIRKLYLKSSRDKPSVPLPQPRVESTNFPDNSVLDNTVPSTPILIQFGPCSCFLEHYEYMMQCLNHFMKDNPDDVTARSYYLIASTFEDSIQFLSPKETILREISQYLNKKALTTSDMKYLHPYKRS</sequence>
<dbReference type="PRINTS" id="PR00376">
    <property type="entry name" value="IL1BCENZYME"/>
</dbReference>
<dbReference type="PROSITE" id="PS01122">
    <property type="entry name" value="CASPASE_CYS"/>
    <property type="match status" value="1"/>
</dbReference>
<dbReference type="InterPro" id="IPR052039">
    <property type="entry name" value="Caspase-related_regulators"/>
</dbReference>
<dbReference type="EMBL" id="OU893336">
    <property type="protein sequence ID" value="CAG9792806.1"/>
    <property type="molecule type" value="Genomic_DNA"/>
</dbReference>
<dbReference type="Pfam" id="PF00656">
    <property type="entry name" value="Peptidase_C14"/>
    <property type="match status" value="1"/>
</dbReference>
<dbReference type="PANTHER" id="PTHR22576">
    <property type="entry name" value="MUCOSA ASSOCIATED LYMPHOID TISSUE LYMPHOMA TRANSLOCATION PROTEIN 1/PARACASPASE"/>
    <property type="match status" value="1"/>
</dbReference>
<dbReference type="GO" id="GO:0004197">
    <property type="term" value="F:cysteine-type endopeptidase activity"/>
    <property type="evidence" value="ECO:0007669"/>
    <property type="project" value="InterPro"/>
</dbReference>
<dbReference type="InterPro" id="IPR015917">
    <property type="entry name" value="Pept_C14A"/>
</dbReference>
<gene>
    <name evidence="6" type="ORF">DIATSA_LOCUS10300</name>
</gene>
<dbReference type="InterPro" id="IPR011600">
    <property type="entry name" value="Pept_C14_caspase"/>
</dbReference>
<dbReference type="SUPFAM" id="SSF52129">
    <property type="entry name" value="Caspase-like"/>
    <property type="match status" value="1"/>
</dbReference>
<protein>
    <recommendedName>
        <fullName evidence="8">Caspase-4</fullName>
    </recommendedName>
</protein>
<evidence type="ECO:0000259" key="5">
    <source>
        <dbReference type="PROSITE" id="PS50208"/>
    </source>
</evidence>
<dbReference type="InterPro" id="IPR002138">
    <property type="entry name" value="Pept_C14_p10"/>
</dbReference>
<evidence type="ECO:0008006" key="8">
    <source>
        <dbReference type="Google" id="ProtNLM"/>
    </source>
</evidence>
<dbReference type="Gene3D" id="3.40.50.1460">
    <property type="match status" value="1"/>
</dbReference>
<name>A0A9N9WH55_9NEOP</name>
<dbReference type="InterPro" id="IPR001309">
    <property type="entry name" value="Pept_C14_p20"/>
</dbReference>
<dbReference type="PROSITE" id="PS50207">
    <property type="entry name" value="CASPASE_P10"/>
    <property type="match status" value="1"/>
</dbReference>